<dbReference type="InterPro" id="IPR001574">
    <property type="entry name" value="Ribosome_inactivat_prot"/>
</dbReference>
<gene>
    <name evidence="11" type="primary">LOC110782092</name>
</gene>
<dbReference type="InterPro" id="IPR017988">
    <property type="entry name" value="Ribosome_inactivat_prot_CS"/>
</dbReference>
<evidence type="ECO:0000256" key="4">
    <source>
        <dbReference type="ARBA" id="ARBA00022656"/>
    </source>
</evidence>
<dbReference type="InterPro" id="IPR017989">
    <property type="entry name" value="Ribosome_inactivat_1/2"/>
</dbReference>
<name>A0ABM3RDR1_SPIOL</name>
<keyword evidence="6 8" id="KW-0611">Plant defense</keyword>
<dbReference type="SUPFAM" id="SSF56371">
    <property type="entry name" value="Ribosome inactivating proteins (RIP)"/>
    <property type="match status" value="1"/>
</dbReference>
<evidence type="ECO:0000256" key="5">
    <source>
        <dbReference type="ARBA" id="ARBA00022801"/>
    </source>
</evidence>
<evidence type="ECO:0000256" key="9">
    <source>
        <dbReference type="SAM" id="SignalP"/>
    </source>
</evidence>
<keyword evidence="10" id="KW-1185">Reference proteome</keyword>
<dbReference type="GeneID" id="110782092"/>
<dbReference type="Proteomes" id="UP000813463">
    <property type="component" value="Chromosome 2"/>
</dbReference>
<proteinExistence type="inferred from homology"/>
<evidence type="ECO:0000256" key="7">
    <source>
        <dbReference type="ARBA" id="ARBA00023193"/>
    </source>
</evidence>
<feature type="chain" id="PRO_5046253512" description="rRNA N-glycosylase" evidence="9">
    <location>
        <begin position="26"/>
        <end position="247"/>
    </location>
</feature>
<dbReference type="Pfam" id="PF00161">
    <property type="entry name" value="RIP"/>
    <property type="match status" value="1"/>
</dbReference>
<dbReference type="PROSITE" id="PS00275">
    <property type="entry name" value="SHIGA_RICIN"/>
    <property type="match status" value="1"/>
</dbReference>
<evidence type="ECO:0000256" key="2">
    <source>
        <dbReference type="ARBA" id="ARBA00008544"/>
    </source>
</evidence>
<dbReference type="RefSeq" id="XP_056693743.1">
    <property type="nucleotide sequence ID" value="XM_056837765.1"/>
</dbReference>
<dbReference type="PANTHER" id="PTHR33453:SF34">
    <property type="entry name" value="RIBOSOME-INACTIVATING PROTEIN"/>
    <property type="match status" value="1"/>
</dbReference>
<reference evidence="11" key="2">
    <citation type="submission" date="2025-08" db="UniProtKB">
        <authorList>
            <consortium name="RefSeq"/>
        </authorList>
    </citation>
    <scope>IDENTIFICATION</scope>
    <source>
        <tissue evidence="11">Leaf</tissue>
    </source>
</reference>
<comment type="similarity">
    <text evidence="2">Belongs to the ribosome-inactivating protein family. Type 1 RIP subfamily.</text>
</comment>
<keyword evidence="7 8" id="KW-0652">Protein synthesis inhibitor</keyword>
<dbReference type="EC" id="3.2.2.22" evidence="3 8"/>
<sequence length="247" mass="27602">MKAVAAAICVWWYILTIVVVTPSLAVEVIATADDCGQTLGYFGSVGFEIEKGLTNIKCYSNFLTRLRNKIEAPGVRICGLPTTQNLPSTNTDFITIDLKISNTEWVSVGIDPKDLYVWGYQDKVNGQLRSNFLNDATQRARDHLFPNAVISRTTNFGGNYNSLVRYSNVNITSLSLSMYKLRESIQDVYGKPSNELNTPKEAEFFMRVVQMVSEAARFKFIEKAIVDGDTSKDTKYKLAGNSCSWES</sequence>
<keyword evidence="9" id="KW-0732">Signal</keyword>
<feature type="signal peptide" evidence="9">
    <location>
        <begin position="1"/>
        <end position="25"/>
    </location>
</feature>
<evidence type="ECO:0000256" key="6">
    <source>
        <dbReference type="ARBA" id="ARBA00022821"/>
    </source>
</evidence>
<dbReference type="Gene3D" id="3.40.420.10">
    <property type="entry name" value="Ricin (A subunit), domain 1"/>
    <property type="match status" value="1"/>
</dbReference>
<keyword evidence="4 8" id="KW-0800">Toxin</keyword>
<reference evidence="10" key="1">
    <citation type="journal article" date="2021" name="Nat. Commun.">
        <title>Genomic analyses provide insights into spinach domestication and the genetic basis of agronomic traits.</title>
        <authorList>
            <person name="Cai X."/>
            <person name="Sun X."/>
            <person name="Xu C."/>
            <person name="Sun H."/>
            <person name="Wang X."/>
            <person name="Ge C."/>
            <person name="Zhang Z."/>
            <person name="Wang Q."/>
            <person name="Fei Z."/>
            <person name="Jiao C."/>
            <person name="Wang Q."/>
        </authorList>
    </citation>
    <scope>NUCLEOTIDE SEQUENCE [LARGE SCALE GENOMIC DNA]</scope>
    <source>
        <strain evidence="10">cv. Varoflay</strain>
    </source>
</reference>
<dbReference type="InterPro" id="IPR036041">
    <property type="entry name" value="Ribosome-inact_prot_sf"/>
</dbReference>
<evidence type="ECO:0000313" key="11">
    <source>
        <dbReference type="RefSeq" id="XP_056693743.1"/>
    </source>
</evidence>
<accession>A0ABM3RDR1</accession>
<dbReference type="InterPro" id="IPR016138">
    <property type="entry name" value="Ribosome_inactivat_prot_sub1"/>
</dbReference>
<protein>
    <recommendedName>
        <fullName evidence="3 8">rRNA N-glycosylase</fullName>
        <ecNumber evidence="3 8">3.2.2.22</ecNumber>
    </recommendedName>
</protein>
<evidence type="ECO:0000313" key="10">
    <source>
        <dbReference type="Proteomes" id="UP000813463"/>
    </source>
</evidence>
<organism evidence="10 11">
    <name type="scientific">Spinacia oleracea</name>
    <name type="common">Spinach</name>
    <dbReference type="NCBI Taxonomy" id="3562"/>
    <lineage>
        <taxon>Eukaryota</taxon>
        <taxon>Viridiplantae</taxon>
        <taxon>Streptophyta</taxon>
        <taxon>Embryophyta</taxon>
        <taxon>Tracheophyta</taxon>
        <taxon>Spermatophyta</taxon>
        <taxon>Magnoliopsida</taxon>
        <taxon>eudicotyledons</taxon>
        <taxon>Gunneridae</taxon>
        <taxon>Pentapetalae</taxon>
        <taxon>Caryophyllales</taxon>
        <taxon>Chenopodiaceae</taxon>
        <taxon>Chenopodioideae</taxon>
        <taxon>Anserineae</taxon>
        <taxon>Spinacia</taxon>
    </lineage>
</organism>
<keyword evidence="5 8" id="KW-0378">Hydrolase</keyword>
<evidence type="ECO:0000256" key="8">
    <source>
        <dbReference type="RuleBase" id="RU004915"/>
    </source>
</evidence>
<evidence type="ECO:0000256" key="3">
    <source>
        <dbReference type="ARBA" id="ARBA00012001"/>
    </source>
</evidence>
<dbReference type="PANTHER" id="PTHR33453">
    <property type="match status" value="1"/>
</dbReference>
<dbReference type="PRINTS" id="PR00396">
    <property type="entry name" value="SHIGARICIN"/>
</dbReference>
<evidence type="ECO:0000256" key="1">
    <source>
        <dbReference type="ARBA" id="ARBA00000237"/>
    </source>
</evidence>
<comment type="catalytic activity">
    <reaction evidence="1 8">
        <text>Endohydrolysis of the N-glycosidic bond at one specific adenosine on the 28S rRNA.</text>
        <dbReference type="EC" id="3.2.2.22"/>
    </reaction>
</comment>